<feature type="transmembrane region" description="Helical" evidence="1">
    <location>
        <begin position="92"/>
        <end position="110"/>
    </location>
</feature>
<keyword evidence="3" id="KW-1185">Reference proteome</keyword>
<dbReference type="EMBL" id="JADNYJ010000071">
    <property type="protein sequence ID" value="KAF8891622.1"/>
    <property type="molecule type" value="Genomic_DNA"/>
</dbReference>
<evidence type="ECO:0000256" key="1">
    <source>
        <dbReference type="SAM" id="Phobius"/>
    </source>
</evidence>
<keyword evidence="1" id="KW-0812">Transmembrane</keyword>
<evidence type="ECO:0000313" key="2">
    <source>
        <dbReference type="EMBL" id="KAF8891622.1"/>
    </source>
</evidence>
<protein>
    <submittedName>
        <fullName evidence="2">Uncharacterized protein</fullName>
    </submittedName>
</protein>
<gene>
    <name evidence="2" type="ORF">CPB84DRAFT_1374637</name>
</gene>
<keyword evidence="1" id="KW-0472">Membrane</keyword>
<feature type="transmembrane region" description="Helical" evidence="1">
    <location>
        <begin position="69"/>
        <end position="86"/>
    </location>
</feature>
<sequence length="153" mass="17493">MSSTFYLVFGAKNIGPTKYCMETLHDPHHFLPATYSVFLVDETLIYMAIVWKIYLMFLERTGTSLGQTVKVLVCGVSLPVLSRIILLDTHMHFLIIVISGAVLVFIIIFFKQPYQTMFIICHLVFVNVITSRIYRNLKLGLDDEQEVQSIGLD</sequence>
<evidence type="ECO:0000313" key="3">
    <source>
        <dbReference type="Proteomes" id="UP000724874"/>
    </source>
</evidence>
<dbReference type="OrthoDB" id="3038990at2759"/>
<proteinExistence type="predicted"/>
<dbReference type="Proteomes" id="UP000724874">
    <property type="component" value="Unassembled WGS sequence"/>
</dbReference>
<feature type="transmembrane region" description="Helical" evidence="1">
    <location>
        <begin position="35"/>
        <end position="57"/>
    </location>
</feature>
<organism evidence="2 3">
    <name type="scientific">Gymnopilus junonius</name>
    <name type="common">Spectacular rustgill mushroom</name>
    <name type="synonym">Gymnopilus spectabilis subsp. junonius</name>
    <dbReference type="NCBI Taxonomy" id="109634"/>
    <lineage>
        <taxon>Eukaryota</taxon>
        <taxon>Fungi</taxon>
        <taxon>Dikarya</taxon>
        <taxon>Basidiomycota</taxon>
        <taxon>Agaricomycotina</taxon>
        <taxon>Agaricomycetes</taxon>
        <taxon>Agaricomycetidae</taxon>
        <taxon>Agaricales</taxon>
        <taxon>Agaricineae</taxon>
        <taxon>Hymenogastraceae</taxon>
        <taxon>Gymnopilus</taxon>
    </lineage>
</organism>
<name>A0A9P5TL88_GYMJU</name>
<accession>A0A9P5TL88</accession>
<comment type="caution">
    <text evidence="2">The sequence shown here is derived from an EMBL/GenBank/DDBJ whole genome shotgun (WGS) entry which is preliminary data.</text>
</comment>
<dbReference type="AlphaFoldDB" id="A0A9P5TL88"/>
<keyword evidence="1" id="KW-1133">Transmembrane helix</keyword>
<reference evidence="2" key="1">
    <citation type="submission" date="2020-11" db="EMBL/GenBank/DDBJ databases">
        <authorList>
            <consortium name="DOE Joint Genome Institute"/>
            <person name="Ahrendt S."/>
            <person name="Riley R."/>
            <person name="Andreopoulos W."/>
            <person name="LaButti K."/>
            <person name="Pangilinan J."/>
            <person name="Ruiz-duenas F.J."/>
            <person name="Barrasa J.M."/>
            <person name="Sanchez-Garcia M."/>
            <person name="Camarero S."/>
            <person name="Miyauchi S."/>
            <person name="Serrano A."/>
            <person name="Linde D."/>
            <person name="Babiker R."/>
            <person name="Drula E."/>
            <person name="Ayuso-Fernandez I."/>
            <person name="Pacheco R."/>
            <person name="Padilla G."/>
            <person name="Ferreira P."/>
            <person name="Barriuso J."/>
            <person name="Kellner H."/>
            <person name="Castanera R."/>
            <person name="Alfaro M."/>
            <person name="Ramirez L."/>
            <person name="Pisabarro A.G."/>
            <person name="Kuo A."/>
            <person name="Tritt A."/>
            <person name="Lipzen A."/>
            <person name="He G."/>
            <person name="Yan M."/>
            <person name="Ng V."/>
            <person name="Cullen D."/>
            <person name="Martin F."/>
            <person name="Rosso M.-N."/>
            <person name="Henrissat B."/>
            <person name="Hibbett D."/>
            <person name="Martinez A.T."/>
            <person name="Grigoriev I.V."/>
        </authorList>
    </citation>
    <scope>NUCLEOTIDE SEQUENCE</scope>
    <source>
        <strain evidence="2">AH 44721</strain>
    </source>
</reference>